<dbReference type="AlphaFoldDB" id="A0A0K2TJY5"/>
<reference evidence="1" key="1">
    <citation type="submission" date="2014-05" db="EMBL/GenBank/DDBJ databases">
        <authorList>
            <person name="Chronopoulou M."/>
        </authorList>
    </citation>
    <scope>NUCLEOTIDE SEQUENCE</scope>
    <source>
        <tissue evidence="1">Whole organism</tissue>
    </source>
</reference>
<accession>A0A0K2TJY5</accession>
<name>A0A0K2TJY5_LEPSM</name>
<evidence type="ECO:0000313" key="1">
    <source>
        <dbReference type="EMBL" id="CDW25952.1"/>
    </source>
</evidence>
<dbReference type="EMBL" id="HACA01008591">
    <property type="protein sequence ID" value="CDW25952.1"/>
    <property type="molecule type" value="Transcribed_RNA"/>
</dbReference>
<protein>
    <submittedName>
        <fullName evidence="1">Uncharacterized protein</fullName>
    </submittedName>
</protein>
<organism evidence="1">
    <name type="scientific">Lepeophtheirus salmonis</name>
    <name type="common">Salmon louse</name>
    <name type="synonym">Caligus salmonis</name>
    <dbReference type="NCBI Taxonomy" id="72036"/>
    <lineage>
        <taxon>Eukaryota</taxon>
        <taxon>Metazoa</taxon>
        <taxon>Ecdysozoa</taxon>
        <taxon>Arthropoda</taxon>
        <taxon>Crustacea</taxon>
        <taxon>Multicrustacea</taxon>
        <taxon>Hexanauplia</taxon>
        <taxon>Copepoda</taxon>
        <taxon>Siphonostomatoida</taxon>
        <taxon>Caligidae</taxon>
        <taxon>Lepeophtheirus</taxon>
    </lineage>
</organism>
<feature type="non-terminal residue" evidence="1">
    <location>
        <position position="1"/>
    </location>
</feature>
<sequence length="109" mass="12913">DKNFQKSTPLCFFFFLYLKNCTFIRLRTDRAFHIQHVKKISSFITKYLSFFPTLDISFFTVQVSLFQGSKLSHNRPKTQANLPSFTQKYYTLNFGCNFLNIETSELKID</sequence>
<proteinExistence type="predicted"/>